<keyword evidence="6" id="KW-0811">Translocation</keyword>
<dbReference type="STRING" id="698492.A0A0E9N9T8"/>
<dbReference type="GO" id="GO:0000822">
    <property type="term" value="F:inositol hexakisphosphate binding"/>
    <property type="evidence" value="ECO:0007669"/>
    <property type="project" value="TreeGrafter"/>
</dbReference>
<organism evidence="12 13">
    <name type="scientific">Saitoella complicata (strain BCRC 22490 / CBS 7301 / JCM 7358 / NBRC 10748 / NRRL Y-17804)</name>
    <dbReference type="NCBI Taxonomy" id="698492"/>
    <lineage>
        <taxon>Eukaryota</taxon>
        <taxon>Fungi</taxon>
        <taxon>Dikarya</taxon>
        <taxon>Ascomycota</taxon>
        <taxon>Taphrinomycotina</taxon>
        <taxon>Taphrinomycotina incertae sedis</taxon>
        <taxon>Saitoella</taxon>
    </lineage>
</organism>
<dbReference type="GO" id="GO:0015031">
    <property type="term" value="P:protein transport"/>
    <property type="evidence" value="ECO:0007669"/>
    <property type="project" value="UniProtKB-KW"/>
</dbReference>
<feature type="compositionally biased region" description="Low complexity" evidence="11">
    <location>
        <begin position="125"/>
        <end position="139"/>
    </location>
</feature>
<name>A0A0E9N9T8_SAICN</name>
<accession>A0A0E9N9T8</accession>
<keyword evidence="3" id="KW-0813">Transport</keyword>
<feature type="region of interest" description="Disordered" evidence="11">
    <location>
        <begin position="110"/>
        <end position="163"/>
    </location>
</feature>
<dbReference type="OMA" id="DVYTWIL"/>
<comment type="caution">
    <text evidence="12">The sequence shown here is derived from an EMBL/GenBank/DDBJ whole genome shotgun (WGS) entry which is preliminary data.</text>
</comment>
<feature type="region of interest" description="Disordered" evidence="11">
    <location>
        <begin position="39"/>
        <end position="64"/>
    </location>
</feature>
<keyword evidence="4" id="KW-0509">mRNA transport</keyword>
<evidence type="ECO:0000313" key="12">
    <source>
        <dbReference type="EMBL" id="GAO46558.1"/>
    </source>
</evidence>
<sequence length="635" mass="71458">MCELHWSIQSRSISVSAQFRAAVAPENRQVLHGTMRFSPYRDENAPRSARSVPSTPSRLGQVLPKPLIDGDDEFYFSDVYDSEEEEFPVNDAPKTPAVAKKSAPVTPAPAIAKKTPMVQKKVDEAAVTSTPAASAAPAAEGRSDSEDEHAIPDLGEHLSPYHPHNKASVLSALQQKSQEVSRTLSLVTQWSHHATKAHADTVKRELADATKMMTSLELEAKESVEQTQGELERRNKEMLDRIEFAIANAKRYEAEEKARREREEVERQRKAKEEADRATKARLEAEKKKQEEEAKKKEEENRKLAEMAQKQAADAEAAKLERARQEQEAKMKEQEKKLKAFEPADVSVEADAHLAVIERLKVEVLKPVSETKEWKTFCFKAKRQITPKLGQLTKSRKKILAVIGAIENVFFEAEGVSEIVYLWLLNFFSKSVVKQAETEVAVAPATAYPLAYVCAHMLSKHPKLLPLFMARFAKNCPFVVPVWRTGRTEGDMKLNGIKRFEDGKWEDESPYTERMCGIFATYIATTQTELWNNQPNLLPFSASWKWMARLLNKPPQSSASPAIYSMFMDIAGEKFVRVYGKQGDKMIRLAVGGWVEAGKGIEGPAMRSSSVRLQIMGEEYIKTGKLKEFEGNFDN</sequence>
<dbReference type="InterPro" id="IPR038506">
    <property type="entry name" value="GLE1-like_sf"/>
</dbReference>
<evidence type="ECO:0000256" key="10">
    <source>
        <dbReference type="ARBA" id="ARBA00029983"/>
    </source>
</evidence>
<feature type="compositionally biased region" description="Basic and acidic residues" evidence="11">
    <location>
        <begin position="253"/>
        <end position="305"/>
    </location>
</feature>
<dbReference type="GO" id="GO:0005543">
    <property type="term" value="F:phospholipid binding"/>
    <property type="evidence" value="ECO:0007669"/>
    <property type="project" value="TreeGrafter"/>
</dbReference>
<feature type="compositionally biased region" description="Basic and acidic residues" evidence="11">
    <location>
        <begin position="316"/>
        <end position="336"/>
    </location>
</feature>
<evidence type="ECO:0000256" key="4">
    <source>
        <dbReference type="ARBA" id="ARBA00022816"/>
    </source>
</evidence>
<evidence type="ECO:0000313" key="13">
    <source>
        <dbReference type="Proteomes" id="UP000033140"/>
    </source>
</evidence>
<keyword evidence="8" id="KW-0539">Nucleus</keyword>
<feature type="compositionally biased region" description="Low complexity" evidence="11">
    <location>
        <begin position="306"/>
        <end position="315"/>
    </location>
</feature>
<evidence type="ECO:0000256" key="3">
    <source>
        <dbReference type="ARBA" id="ARBA00022448"/>
    </source>
</evidence>
<evidence type="ECO:0000256" key="9">
    <source>
        <dbReference type="ARBA" id="ARBA00026227"/>
    </source>
</evidence>
<comment type="similarity">
    <text evidence="2">Belongs to the GLE1 family.</text>
</comment>
<dbReference type="GO" id="GO:0016973">
    <property type="term" value="P:poly(A)+ mRNA export from nucleus"/>
    <property type="evidence" value="ECO:0007669"/>
    <property type="project" value="InterPro"/>
</dbReference>
<evidence type="ECO:0000256" key="2">
    <source>
        <dbReference type="ARBA" id="ARBA00011056"/>
    </source>
</evidence>
<dbReference type="InterPro" id="IPR012476">
    <property type="entry name" value="GLE1"/>
</dbReference>
<feature type="region of interest" description="Disordered" evidence="11">
    <location>
        <begin position="253"/>
        <end position="336"/>
    </location>
</feature>
<dbReference type="PANTHER" id="PTHR12960:SF0">
    <property type="entry name" value="MRNA EXPORT FACTOR GLE1"/>
    <property type="match status" value="1"/>
</dbReference>
<keyword evidence="7" id="KW-0906">Nuclear pore complex</keyword>
<keyword evidence="13" id="KW-1185">Reference proteome</keyword>
<reference evidence="12 13" key="1">
    <citation type="journal article" date="2011" name="J. Gen. Appl. Microbiol.">
        <title>Draft genome sequencing of the enigmatic yeast Saitoella complicata.</title>
        <authorList>
            <person name="Nishida H."/>
            <person name="Hamamoto M."/>
            <person name="Sugiyama J."/>
        </authorList>
    </citation>
    <scope>NUCLEOTIDE SEQUENCE [LARGE SCALE GENOMIC DNA]</scope>
    <source>
        <strain evidence="12 13">NRRL Y-17804</strain>
    </source>
</reference>
<comment type="subcellular location">
    <subcellularLocation>
        <location evidence="1">Nucleus</location>
        <location evidence="1">Nuclear pore complex</location>
    </subcellularLocation>
</comment>
<dbReference type="EMBL" id="BACD03000004">
    <property type="protein sequence ID" value="GAO46558.1"/>
    <property type="molecule type" value="Genomic_DNA"/>
</dbReference>
<dbReference type="Pfam" id="PF07817">
    <property type="entry name" value="GLE1"/>
    <property type="match status" value="1"/>
</dbReference>
<dbReference type="GO" id="GO:0005737">
    <property type="term" value="C:cytoplasm"/>
    <property type="evidence" value="ECO:0007669"/>
    <property type="project" value="TreeGrafter"/>
</dbReference>
<evidence type="ECO:0000256" key="11">
    <source>
        <dbReference type="SAM" id="MobiDB-lite"/>
    </source>
</evidence>
<feature type="compositionally biased region" description="Basic and acidic residues" evidence="11">
    <location>
        <begin position="141"/>
        <end position="156"/>
    </location>
</feature>
<dbReference type="Proteomes" id="UP000033140">
    <property type="component" value="Unassembled WGS sequence"/>
</dbReference>
<dbReference type="PANTHER" id="PTHR12960">
    <property type="entry name" value="GLE-1-RELATED"/>
    <property type="match status" value="1"/>
</dbReference>
<reference evidence="12 13" key="2">
    <citation type="journal article" date="2014" name="J. Gen. Appl. Microbiol.">
        <title>The early diverging ascomycetous budding yeast Saitoella complicata has three histone deacetylases belonging to the Clr6, Hos2, and Rpd3 lineages.</title>
        <authorList>
            <person name="Nishida H."/>
            <person name="Matsumoto T."/>
            <person name="Kondo S."/>
            <person name="Hamamoto M."/>
            <person name="Yoshikawa H."/>
        </authorList>
    </citation>
    <scope>NUCLEOTIDE SEQUENCE [LARGE SCALE GENOMIC DNA]</scope>
    <source>
        <strain evidence="12 13">NRRL Y-17804</strain>
    </source>
</reference>
<gene>
    <name evidence="12" type="ORF">G7K_0788-t1</name>
</gene>
<dbReference type="GO" id="GO:0044614">
    <property type="term" value="C:nuclear pore cytoplasmic filaments"/>
    <property type="evidence" value="ECO:0007669"/>
    <property type="project" value="TreeGrafter"/>
</dbReference>
<dbReference type="GO" id="GO:0031369">
    <property type="term" value="F:translation initiation factor binding"/>
    <property type="evidence" value="ECO:0007669"/>
    <property type="project" value="TreeGrafter"/>
</dbReference>
<protein>
    <recommendedName>
        <fullName evidence="9">mRNA export factor GLE1</fullName>
    </recommendedName>
    <alternativeName>
        <fullName evidence="10">Nucleoporin GLE1</fullName>
    </alternativeName>
</protein>
<keyword evidence="5" id="KW-0653">Protein transport</keyword>
<dbReference type="AlphaFoldDB" id="A0A0E9N9T8"/>
<evidence type="ECO:0000256" key="8">
    <source>
        <dbReference type="ARBA" id="ARBA00023242"/>
    </source>
</evidence>
<dbReference type="Gene3D" id="1.25.40.510">
    <property type="entry name" value="GLE1-like"/>
    <property type="match status" value="1"/>
</dbReference>
<evidence type="ECO:0000256" key="6">
    <source>
        <dbReference type="ARBA" id="ARBA00023010"/>
    </source>
</evidence>
<evidence type="ECO:0000256" key="5">
    <source>
        <dbReference type="ARBA" id="ARBA00022927"/>
    </source>
</evidence>
<evidence type="ECO:0000256" key="7">
    <source>
        <dbReference type="ARBA" id="ARBA00023132"/>
    </source>
</evidence>
<proteinExistence type="inferred from homology"/>
<evidence type="ECO:0000256" key="1">
    <source>
        <dbReference type="ARBA" id="ARBA00004567"/>
    </source>
</evidence>
<reference evidence="12 13" key="3">
    <citation type="journal article" date="2015" name="Genome Announc.">
        <title>Draft Genome Sequence of the Archiascomycetous Yeast Saitoella complicata.</title>
        <authorList>
            <person name="Yamauchi K."/>
            <person name="Kondo S."/>
            <person name="Hamamoto M."/>
            <person name="Takahashi Y."/>
            <person name="Ogura Y."/>
            <person name="Hayashi T."/>
            <person name="Nishida H."/>
        </authorList>
    </citation>
    <scope>NUCLEOTIDE SEQUENCE [LARGE SCALE GENOMIC DNA]</scope>
    <source>
        <strain evidence="12 13">NRRL Y-17804</strain>
    </source>
</reference>